<dbReference type="EMBL" id="MCGN01000001">
    <property type="protein sequence ID" value="ORZ02410.1"/>
    <property type="molecule type" value="Genomic_DNA"/>
</dbReference>
<sequence length="121" mass="13635">MAHRASIYDTLPVLDSWYKSSPDEEEKAISPPPVAKMRPTPTGDRRSVSFSTSPPSVHYIHSPEPVDSVQEDVLPRAGRVAQSEKKNNFLIRSLFSSAHGRVKRLARRWIHKSRVEAAPSY</sequence>
<evidence type="ECO:0000313" key="3">
    <source>
        <dbReference type="Proteomes" id="UP000242180"/>
    </source>
</evidence>
<reference evidence="2 3" key="1">
    <citation type="submission" date="2016-07" db="EMBL/GenBank/DDBJ databases">
        <title>Pervasive Adenine N6-methylation of Active Genes in Fungi.</title>
        <authorList>
            <consortium name="DOE Joint Genome Institute"/>
            <person name="Mondo S.J."/>
            <person name="Dannebaum R.O."/>
            <person name="Kuo R.C."/>
            <person name="Labutti K."/>
            <person name="Haridas S."/>
            <person name="Kuo A."/>
            <person name="Salamov A."/>
            <person name="Ahrendt S.R."/>
            <person name="Lipzen A."/>
            <person name="Sullivan W."/>
            <person name="Andreopoulos W.B."/>
            <person name="Clum A."/>
            <person name="Lindquist E."/>
            <person name="Daum C."/>
            <person name="Ramamoorthy G.K."/>
            <person name="Gryganskyi A."/>
            <person name="Culley D."/>
            <person name="Magnuson J.K."/>
            <person name="James T.Y."/>
            <person name="O'Malley M.A."/>
            <person name="Stajich J.E."/>
            <person name="Spatafora J.W."/>
            <person name="Visel A."/>
            <person name="Grigoriev I.V."/>
        </authorList>
    </citation>
    <scope>NUCLEOTIDE SEQUENCE [LARGE SCALE GENOMIC DNA]</scope>
    <source>
        <strain evidence="2 3">NRRL 2496</strain>
    </source>
</reference>
<proteinExistence type="predicted"/>
<comment type="caution">
    <text evidence="2">The sequence shown here is derived from an EMBL/GenBank/DDBJ whole genome shotgun (WGS) entry which is preliminary data.</text>
</comment>
<dbReference type="AlphaFoldDB" id="A0A1X2HS58"/>
<dbReference type="InParanoid" id="A0A1X2HS58"/>
<dbReference type="Proteomes" id="UP000242180">
    <property type="component" value="Unassembled WGS sequence"/>
</dbReference>
<evidence type="ECO:0000256" key="1">
    <source>
        <dbReference type="SAM" id="MobiDB-lite"/>
    </source>
</evidence>
<name>A0A1X2HS58_SYNRA</name>
<keyword evidence="3" id="KW-1185">Reference proteome</keyword>
<organism evidence="2 3">
    <name type="scientific">Syncephalastrum racemosum</name>
    <name type="common">Filamentous fungus</name>
    <dbReference type="NCBI Taxonomy" id="13706"/>
    <lineage>
        <taxon>Eukaryota</taxon>
        <taxon>Fungi</taxon>
        <taxon>Fungi incertae sedis</taxon>
        <taxon>Mucoromycota</taxon>
        <taxon>Mucoromycotina</taxon>
        <taxon>Mucoromycetes</taxon>
        <taxon>Mucorales</taxon>
        <taxon>Syncephalastraceae</taxon>
        <taxon>Syncephalastrum</taxon>
    </lineage>
</organism>
<accession>A0A1X2HS58</accession>
<dbReference type="OrthoDB" id="2290418at2759"/>
<feature type="region of interest" description="Disordered" evidence="1">
    <location>
        <begin position="22"/>
        <end position="67"/>
    </location>
</feature>
<evidence type="ECO:0000313" key="2">
    <source>
        <dbReference type="EMBL" id="ORZ02410.1"/>
    </source>
</evidence>
<protein>
    <submittedName>
        <fullName evidence="2">Uncharacterized protein</fullName>
    </submittedName>
</protein>
<gene>
    <name evidence="2" type="ORF">BCR43DRAFT_8839</name>
</gene>